<evidence type="ECO:0000313" key="1">
    <source>
        <dbReference type="EMBL" id="EMA38771.1"/>
    </source>
</evidence>
<dbReference type="AlphaFoldDB" id="M0LZA0"/>
<dbReference type="InterPro" id="IPR029058">
    <property type="entry name" value="AB_hydrolase_fold"/>
</dbReference>
<dbReference type="Proteomes" id="UP000011607">
    <property type="component" value="Unassembled WGS sequence"/>
</dbReference>
<keyword evidence="2" id="KW-1185">Reference proteome</keyword>
<dbReference type="STRING" id="1227454.C446_09633"/>
<protein>
    <submittedName>
        <fullName evidence="1">3-oxoadipate enol-lactone hydrolase</fullName>
    </submittedName>
</protein>
<dbReference type="EMBL" id="AOMA01000091">
    <property type="protein sequence ID" value="EMA38771.1"/>
    <property type="molecule type" value="Genomic_DNA"/>
</dbReference>
<sequence>MYEGDGPEGSEPVPLLEDPGYGKRLWRWQRRAREDEYRSILFDNRVTGKSDAPPCPYTFEVARHPIGGGHT</sequence>
<accession>M0LZA0</accession>
<dbReference type="eggNOG" id="arCOG07416">
    <property type="taxonomic scope" value="Archaea"/>
</dbReference>
<name>M0LZA0_9EURY</name>
<reference evidence="1 2" key="1">
    <citation type="journal article" date="2014" name="PLoS Genet.">
        <title>Phylogenetically driven sequencing of extremely halophilic archaea reveals strategies for static and dynamic osmo-response.</title>
        <authorList>
            <person name="Becker E.A."/>
            <person name="Seitzer P.M."/>
            <person name="Tritt A."/>
            <person name="Larsen D."/>
            <person name="Krusor M."/>
            <person name="Yao A.I."/>
            <person name="Wu D."/>
            <person name="Madern D."/>
            <person name="Eisen J.A."/>
            <person name="Darling A.E."/>
            <person name="Facciotti M.T."/>
        </authorList>
    </citation>
    <scope>NUCLEOTIDE SEQUENCE [LARGE SCALE GENOMIC DNA]</scope>
    <source>
        <strain evidence="1 2">JCM 10879</strain>
    </source>
</reference>
<proteinExistence type="predicted"/>
<keyword evidence="1" id="KW-0378">Hydrolase</keyword>
<organism evidence="1 2">
    <name type="scientific">Halobiforma nitratireducens JCM 10879</name>
    <dbReference type="NCBI Taxonomy" id="1227454"/>
    <lineage>
        <taxon>Archaea</taxon>
        <taxon>Methanobacteriati</taxon>
        <taxon>Methanobacteriota</taxon>
        <taxon>Stenosarchaea group</taxon>
        <taxon>Halobacteria</taxon>
        <taxon>Halobacteriales</taxon>
        <taxon>Natrialbaceae</taxon>
        <taxon>Halobiforma</taxon>
    </lineage>
</organism>
<dbReference type="GO" id="GO:0016787">
    <property type="term" value="F:hydrolase activity"/>
    <property type="evidence" value="ECO:0007669"/>
    <property type="project" value="UniProtKB-KW"/>
</dbReference>
<evidence type="ECO:0000313" key="2">
    <source>
        <dbReference type="Proteomes" id="UP000011607"/>
    </source>
</evidence>
<dbReference type="Gene3D" id="3.40.50.1820">
    <property type="entry name" value="alpha/beta hydrolase"/>
    <property type="match status" value="1"/>
</dbReference>
<dbReference type="SUPFAM" id="SSF53474">
    <property type="entry name" value="alpha/beta-Hydrolases"/>
    <property type="match status" value="1"/>
</dbReference>
<gene>
    <name evidence="1" type="ORF">C446_09633</name>
</gene>
<comment type="caution">
    <text evidence="1">The sequence shown here is derived from an EMBL/GenBank/DDBJ whole genome shotgun (WGS) entry which is preliminary data.</text>
</comment>